<keyword evidence="5" id="KW-0540">Nuclease</keyword>
<dbReference type="InterPro" id="IPR000055">
    <property type="entry name" value="Restrct_endonuc_typeI_TRD"/>
</dbReference>
<dbReference type="PANTHER" id="PTHR30408">
    <property type="entry name" value="TYPE-1 RESTRICTION ENZYME ECOKI SPECIFICITY PROTEIN"/>
    <property type="match status" value="1"/>
</dbReference>
<keyword evidence="2" id="KW-0680">Restriction system</keyword>
<dbReference type="GO" id="GO:0009307">
    <property type="term" value="P:DNA restriction-modification system"/>
    <property type="evidence" value="ECO:0007669"/>
    <property type="project" value="UniProtKB-KW"/>
</dbReference>
<dbReference type="GO" id="GO:0003677">
    <property type="term" value="F:DNA binding"/>
    <property type="evidence" value="ECO:0007669"/>
    <property type="project" value="UniProtKB-KW"/>
</dbReference>
<dbReference type="OrthoDB" id="9815652at2"/>
<comment type="similarity">
    <text evidence="1">Belongs to the type-I restriction system S methylase family.</text>
</comment>
<proteinExistence type="inferred from homology"/>
<evidence type="ECO:0000256" key="1">
    <source>
        <dbReference type="ARBA" id="ARBA00010923"/>
    </source>
</evidence>
<keyword evidence="6" id="KW-1185">Reference proteome</keyword>
<feature type="domain" description="Type I restriction modification DNA specificity" evidence="4">
    <location>
        <begin position="20"/>
        <end position="185"/>
    </location>
</feature>
<keyword evidence="5" id="KW-0255">Endonuclease</keyword>
<evidence type="ECO:0000259" key="4">
    <source>
        <dbReference type="Pfam" id="PF01420"/>
    </source>
</evidence>
<dbReference type="InterPro" id="IPR044946">
    <property type="entry name" value="Restrct_endonuc_typeI_TRD_sf"/>
</dbReference>
<dbReference type="PANTHER" id="PTHR30408:SF12">
    <property type="entry name" value="TYPE I RESTRICTION ENZYME MJAVIII SPECIFICITY SUBUNIT"/>
    <property type="match status" value="1"/>
</dbReference>
<dbReference type="GO" id="GO:0004519">
    <property type="term" value="F:endonuclease activity"/>
    <property type="evidence" value="ECO:0007669"/>
    <property type="project" value="UniProtKB-KW"/>
</dbReference>
<sequence length="407" mass="46521">MSRKIKKKVPVLRFPEFEGDWHELKFNKLIQLISGQHLSPNEYSLDSGEIPYFTGPSDFTNDLSKITKWTKYSEKSAQQGDILITVKGNGVGEMLFLYLPCVAMGRQLMAIRPITVVGEILYQKLFTYRQQFQALASGNVIPGLSRPDILTTKIYLSGLKEQEKIASFLWAVDTRLTQLRRKHELLQTYKRGVMQKIFSQQIRFKCDDGKAFPDWKEKKLGDLGELLNGLTGKKAEDFGKGKPYITYKQVFDSSYIKLNACEFVSLAPQEKQNSIKRGDILFTTSSETSNEVGFSSVLLHEVEELYLNSFCFGLRPQSSQELIPKFSQYLFRSSIFRGKMYILAQGSTRFNLSKSSFVRVKLPIPCPQEQAKIADFLTAIDQKIEAIAKQIKLTEQFKKGLLQKMFV</sequence>
<feature type="domain" description="Type I restriction modification DNA specificity" evidence="4">
    <location>
        <begin position="214"/>
        <end position="391"/>
    </location>
</feature>
<evidence type="ECO:0000256" key="2">
    <source>
        <dbReference type="ARBA" id="ARBA00022747"/>
    </source>
</evidence>
<gene>
    <name evidence="5" type="ORF">CP500_013505</name>
</gene>
<evidence type="ECO:0000313" key="5">
    <source>
        <dbReference type="EMBL" id="PHX54930.1"/>
    </source>
</evidence>
<name>A0A2G4EZJ0_9CYAN</name>
<keyword evidence="5" id="KW-0378">Hydrolase</keyword>
<accession>A0A2G4EZJ0</accession>
<dbReference type="REBASE" id="245954">
    <property type="entry name" value="S.Tbo703ORF13510P"/>
</dbReference>
<keyword evidence="3" id="KW-0238">DNA-binding</keyword>
<dbReference type="InterPro" id="IPR052021">
    <property type="entry name" value="Type-I_RS_S_subunit"/>
</dbReference>
<dbReference type="AlphaFoldDB" id="A0A2G4EZJ0"/>
<dbReference type="Proteomes" id="UP000226442">
    <property type="component" value="Unassembled WGS sequence"/>
</dbReference>
<evidence type="ECO:0000313" key="6">
    <source>
        <dbReference type="Proteomes" id="UP000226442"/>
    </source>
</evidence>
<dbReference type="Gene3D" id="3.90.220.20">
    <property type="entry name" value="DNA methylase specificity domains"/>
    <property type="match status" value="2"/>
</dbReference>
<comment type="caution">
    <text evidence="5">The sequence shown here is derived from an EMBL/GenBank/DDBJ whole genome shotgun (WGS) entry which is preliminary data.</text>
</comment>
<dbReference type="EMBL" id="NXIB02000072">
    <property type="protein sequence ID" value="PHX54930.1"/>
    <property type="molecule type" value="Genomic_DNA"/>
</dbReference>
<dbReference type="Pfam" id="PF01420">
    <property type="entry name" value="Methylase_S"/>
    <property type="match status" value="2"/>
</dbReference>
<organism evidence="5 6">
    <name type="scientific">Tychonema bourrellyi FEM_GT703</name>
    <dbReference type="NCBI Taxonomy" id="2040638"/>
    <lineage>
        <taxon>Bacteria</taxon>
        <taxon>Bacillati</taxon>
        <taxon>Cyanobacteriota</taxon>
        <taxon>Cyanophyceae</taxon>
        <taxon>Oscillatoriophycideae</taxon>
        <taxon>Oscillatoriales</taxon>
        <taxon>Microcoleaceae</taxon>
        <taxon>Tychonema</taxon>
    </lineage>
</organism>
<dbReference type="RefSeq" id="WP_096831940.1">
    <property type="nucleotide sequence ID" value="NZ_NXIB02000072.1"/>
</dbReference>
<evidence type="ECO:0000256" key="3">
    <source>
        <dbReference type="ARBA" id="ARBA00023125"/>
    </source>
</evidence>
<reference evidence="5" key="1">
    <citation type="submission" date="2017-10" db="EMBL/GenBank/DDBJ databases">
        <title>Draft genome sequence of the planktic cyanobacteria Tychonema bourrellyi isolated from alpine lentic freshwater.</title>
        <authorList>
            <person name="Tett A."/>
            <person name="Armanini F."/>
            <person name="Asnicar F."/>
            <person name="Boscaini A."/>
            <person name="Pasolli E."/>
            <person name="Zolfo M."/>
            <person name="Donati C."/>
            <person name="Salmaso N."/>
            <person name="Segata N."/>
        </authorList>
    </citation>
    <scope>NUCLEOTIDE SEQUENCE</scope>
    <source>
        <strain evidence="5">FEM_GT703</strain>
    </source>
</reference>
<dbReference type="SUPFAM" id="SSF116734">
    <property type="entry name" value="DNA methylase specificity domain"/>
    <property type="match status" value="2"/>
</dbReference>
<protein>
    <submittedName>
        <fullName evidence="5">Restriction endonuclease subunit S</fullName>
    </submittedName>
</protein>
<dbReference type="Gene3D" id="1.10.287.1120">
    <property type="entry name" value="Bipartite methylase S protein"/>
    <property type="match status" value="1"/>
</dbReference>